<dbReference type="EMBL" id="UYYB01129260">
    <property type="protein sequence ID" value="VDM84314.1"/>
    <property type="molecule type" value="Genomic_DNA"/>
</dbReference>
<name>A0A3P7JZA5_STRVU</name>
<sequence length="187" mass="20597">MEEFSVLALLDRCGSLEALCTIFVCQPSLVDISIELEKTQNFLRELISVCQMSVVELLELDLFKSMEGCPAHFLPPHTVSEKAEHYKIMAIRALVALYKSLLRDVSGSVSMDISLATEGNREDKVTLCRIGCVAVESVLCPLKSVVQAAEDALLQVAPVNGNCVGKVGEHVFAQFREPHCERRNSES</sequence>
<organism evidence="1 2">
    <name type="scientific">Strongylus vulgaris</name>
    <name type="common">Blood worm</name>
    <dbReference type="NCBI Taxonomy" id="40348"/>
    <lineage>
        <taxon>Eukaryota</taxon>
        <taxon>Metazoa</taxon>
        <taxon>Ecdysozoa</taxon>
        <taxon>Nematoda</taxon>
        <taxon>Chromadorea</taxon>
        <taxon>Rhabditida</taxon>
        <taxon>Rhabditina</taxon>
        <taxon>Rhabditomorpha</taxon>
        <taxon>Strongyloidea</taxon>
        <taxon>Strongylidae</taxon>
        <taxon>Strongylus</taxon>
    </lineage>
</organism>
<gene>
    <name evidence="1" type="ORF">SVUK_LOCUS19312</name>
</gene>
<dbReference type="Proteomes" id="UP000270094">
    <property type="component" value="Unassembled WGS sequence"/>
</dbReference>
<proteinExistence type="predicted"/>
<protein>
    <submittedName>
        <fullName evidence="1">Uncharacterized protein</fullName>
    </submittedName>
</protein>
<evidence type="ECO:0000313" key="1">
    <source>
        <dbReference type="EMBL" id="VDM84314.1"/>
    </source>
</evidence>
<evidence type="ECO:0000313" key="2">
    <source>
        <dbReference type="Proteomes" id="UP000270094"/>
    </source>
</evidence>
<keyword evidence="2" id="KW-1185">Reference proteome</keyword>
<dbReference type="AlphaFoldDB" id="A0A3P7JZA5"/>
<feature type="non-terminal residue" evidence="1">
    <location>
        <position position="187"/>
    </location>
</feature>
<dbReference type="OrthoDB" id="5570127at2759"/>
<reference evidence="1 2" key="1">
    <citation type="submission" date="2018-11" db="EMBL/GenBank/DDBJ databases">
        <authorList>
            <consortium name="Pathogen Informatics"/>
        </authorList>
    </citation>
    <scope>NUCLEOTIDE SEQUENCE [LARGE SCALE GENOMIC DNA]</scope>
</reference>
<accession>A0A3P7JZA5</accession>